<feature type="compositionally biased region" description="Gly residues" evidence="4">
    <location>
        <begin position="1"/>
        <end position="18"/>
    </location>
</feature>
<dbReference type="InterPro" id="IPR013517">
    <property type="entry name" value="FG-GAP"/>
</dbReference>
<dbReference type="InterPro" id="IPR013519">
    <property type="entry name" value="Int_alpha_beta-p"/>
</dbReference>
<dbReference type="SUPFAM" id="SSF49265">
    <property type="entry name" value="Fibronectin type III"/>
    <property type="match status" value="1"/>
</dbReference>
<dbReference type="SMART" id="SM00191">
    <property type="entry name" value="Int_alpha"/>
    <property type="match status" value="5"/>
</dbReference>
<name>A0A2L0EPZ6_SORCE</name>
<keyword evidence="1" id="KW-0732">Signal</keyword>
<dbReference type="InterPro" id="IPR003961">
    <property type="entry name" value="FN3_dom"/>
</dbReference>
<dbReference type="PANTHER" id="PTHR23220">
    <property type="entry name" value="INTEGRIN ALPHA"/>
    <property type="match status" value="1"/>
</dbReference>
<dbReference type="Proteomes" id="UP000238348">
    <property type="component" value="Chromosome"/>
</dbReference>
<organism evidence="5 6">
    <name type="scientific">Sorangium cellulosum</name>
    <name type="common">Polyangium cellulosum</name>
    <dbReference type="NCBI Taxonomy" id="56"/>
    <lineage>
        <taxon>Bacteria</taxon>
        <taxon>Pseudomonadati</taxon>
        <taxon>Myxococcota</taxon>
        <taxon>Polyangia</taxon>
        <taxon>Polyangiales</taxon>
        <taxon>Polyangiaceae</taxon>
        <taxon>Sorangium</taxon>
    </lineage>
</organism>
<evidence type="ECO:0000313" key="6">
    <source>
        <dbReference type="Proteomes" id="UP000238348"/>
    </source>
</evidence>
<feature type="region of interest" description="Disordered" evidence="4">
    <location>
        <begin position="1"/>
        <end position="25"/>
    </location>
</feature>
<gene>
    <name evidence="5" type="ORF">SOCE26_027770</name>
</gene>
<dbReference type="Pfam" id="PF13517">
    <property type="entry name" value="FG-GAP_3"/>
    <property type="match status" value="2"/>
</dbReference>
<dbReference type="GO" id="GO:0098609">
    <property type="term" value="P:cell-cell adhesion"/>
    <property type="evidence" value="ECO:0007669"/>
    <property type="project" value="TreeGrafter"/>
</dbReference>
<evidence type="ECO:0008006" key="7">
    <source>
        <dbReference type="Google" id="ProtNLM"/>
    </source>
</evidence>
<sequence length="540" mass="55264">MAAGGSGGGGGMTGGGADPGQVPAVPVPRLPMNGADVGTMRKSGSRRPKFVWEAPLVAPGQTIEYEIQYSTDMALSEAVSVRTERTEYQVDSDLDVELLPPVGKRYYWRVRACTPRGCSRFSPVSWFNVGRVRCDFNADGYDDVAVSAVSVTSSRDDVVYFYYGQAGAEFEAMVNGEISSSDDATRGFGSSLSCAGDVDGDGLADILVGAPSSDAHNGEARLYFSDGGEDFSGRFVDRLSGMREDGQFGGSVAAVGDVNGDGFDDVAVGEWAAPYAYLYMGDASGRLSRSVELSLGVSAQDLSAMASSAGDVNGDGFSDVMVSFVSSSSARHQTVRLYSGGPGATLDAEPEMELMPPTEDSSFASAAASAGDMNGDGFGDVIVGSPGIDRAYIYLGSPEGLNPVPDLTLDGQGSTSFGLVVASAGDMNGDGFGDVAVGTADYVGSPGAVYVYAGGAGAALDNRPDVAFHAPALGDGFGSVLGSSGDLNGDGYSDLVVAAPSGDAVYIFLGQSDLRTPDVEGGSVSQPLSDLTFGAAVSRR</sequence>
<proteinExistence type="predicted"/>
<dbReference type="AlphaFoldDB" id="A0A2L0EPZ6"/>
<keyword evidence="2" id="KW-0677">Repeat</keyword>
<dbReference type="GO" id="GO:0009897">
    <property type="term" value="C:external side of plasma membrane"/>
    <property type="evidence" value="ECO:0007669"/>
    <property type="project" value="TreeGrafter"/>
</dbReference>
<dbReference type="InterPro" id="IPR000413">
    <property type="entry name" value="Integrin_alpha"/>
</dbReference>
<reference evidence="5 6" key="1">
    <citation type="submission" date="2015-09" db="EMBL/GenBank/DDBJ databases">
        <title>Sorangium comparison.</title>
        <authorList>
            <person name="Zaburannyi N."/>
            <person name="Bunk B."/>
            <person name="Overmann J."/>
            <person name="Mueller R."/>
        </authorList>
    </citation>
    <scope>NUCLEOTIDE SEQUENCE [LARGE SCALE GENOMIC DNA]</scope>
    <source>
        <strain evidence="5 6">So ce26</strain>
    </source>
</reference>
<protein>
    <recommendedName>
        <fullName evidence="7">Fibronectin type-III domain-containing protein</fullName>
    </recommendedName>
</protein>
<dbReference type="PRINTS" id="PR01185">
    <property type="entry name" value="INTEGRINA"/>
</dbReference>
<keyword evidence="3" id="KW-0325">Glycoprotein</keyword>
<dbReference type="Pfam" id="PF01839">
    <property type="entry name" value="FG-GAP"/>
    <property type="match status" value="2"/>
</dbReference>
<evidence type="ECO:0000313" key="5">
    <source>
        <dbReference type="EMBL" id="AUX41366.1"/>
    </source>
</evidence>
<dbReference type="GO" id="GO:0007229">
    <property type="term" value="P:integrin-mediated signaling pathway"/>
    <property type="evidence" value="ECO:0007669"/>
    <property type="project" value="TreeGrafter"/>
</dbReference>
<dbReference type="Gene3D" id="2.130.10.130">
    <property type="entry name" value="Integrin alpha, N-terminal"/>
    <property type="match status" value="3"/>
</dbReference>
<evidence type="ECO:0000256" key="2">
    <source>
        <dbReference type="ARBA" id="ARBA00022737"/>
    </source>
</evidence>
<dbReference type="GO" id="GO:0005178">
    <property type="term" value="F:integrin binding"/>
    <property type="evidence" value="ECO:0007669"/>
    <property type="project" value="TreeGrafter"/>
</dbReference>
<dbReference type="Gene3D" id="2.60.40.10">
    <property type="entry name" value="Immunoglobulins"/>
    <property type="match status" value="1"/>
</dbReference>
<dbReference type="InterPro" id="IPR028994">
    <property type="entry name" value="Integrin_alpha_N"/>
</dbReference>
<dbReference type="InterPro" id="IPR013783">
    <property type="entry name" value="Ig-like_fold"/>
</dbReference>
<dbReference type="PROSITE" id="PS51470">
    <property type="entry name" value="FG_GAP"/>
    <property type="match status" value="2"/>
</dbReference>
<dbReference type="InterPro" id="IPR036116">
    <property type="entry name" value="FN3_sf"/>
</dbReference>
<accession>A0A2L0EPZ6</accession>
<dbReference type="EMBL" id="CP012673">
    <property type="protein sequence ID" value="AUX41366.1"/>
    <property type="molecule type" value="Genomic_DNA"/>
</dbReference>
<dbReference type="CDD" id="cd00063">
    <property type="entry name" value="FN3"/>
    <property type="match status" value="1"/>
</dbReference>
<dbReference type="GO" id="GO:0033627">
    <property type="term" value="P:cell adhesion mediated by integrin"/>
    <property type="evidence" value="ECO:0007669"/>
    <property type="project" value="TreeGrafter"/>
</dbReference>
<evidence type="ECO:0000256" key="4">
    <source>
        <dbReference type="SAM" id="MobiDB-lite"/>
    </source>
</evidence>
<dbReference type="GO" id="GO:0008305">
    <property type="term" value="C:integrin complex"/>
    <property type="evidence" value="ECO:0007669"/>
    <property type="project" value="InterPro"/>
</dbReference>
<evidence type="ECO:0000256" key="1">
    <source>
        <dbReference type="ARBA" id="ARBA00022729"/>
    </source>
</evidence>
<dbReference type="SUPFAM" id="SSF69318">
    <property type="entry name" value="Integrin alpha N-terminal domain"/>
    <property type="match status" value="2"/>
</dbReference>
<evidence type="ECO:0000256" key="3">
    <source>
        <dbReference type="ARBA" id="ARBA00023180"/>
    </source>
</evidence>
<dbReference type="PANTHER" id="PTHR23220:SF122">
    <property type="entry name" value="INTEGRIN ALPHA-PS1"/>
    <property type="match status" value="1"/>
</dbReference>
<dbReference type="GO" id="GO:0007160">
    <property type="term" value="P:cell-matrix adhesion"/>
    <property type="evidence" value="ECO:0007669"/>
    <property type="project" value="TreeGrafter"/>
</dbReference>